<dbReference type="InterPro" id="IPR006016">
    <property type="entry name" value="UspA"/>
</dbReference>
<dbReference type="AlphaFoldDB" id="A0A1I3TTR2"/>
<dbReference type="STRING" id="45496.SAMN04488079_10113"/>
<dbReference type="Gene3D" id="3.40.50.620">
    <property type="entry name" value="HUPs"/>
    <property type="match status" value="1"/>
</dbReference>
<evidence type="ECO:0000259" key="2">
    <source>
        <dbReference type="Pfam" id="PF00582"/>
    </source>
</evidence>
<reference evidence="4" key="1">
    <citation type="submission" date="2016-10" db="EMBL/GenBank/DDBJ databases">
        <authorList>
            <person name="Varghese N."/>
            <person name="Submissions S."/>
        </authorList>
    </citation>
    <scope>NUCLEOTIDE SEQUENCE [LARGE SCALE GENOMIC DNA]</scope>
    <source>
        <strain evidence="4">DSM 11578</strain>
    </source>
</reference>
<comment type="similarity">
    <text evidence="1">Belongs to the universal stress protein A family.</text>
</comment>
<dbReference type="InterPro" id="IPR014729">
    <property type="entry name" value="Rossmann-like_a/b/a_fold"/>
</dbReference>
<organism evidence="3 4">
    <name type="scientific">Methylophaga sulfidovorans</name>
    <dbReference type="NCBI Taxonomy" id="45496"/>
    <lineage>
        <taxon>Bacteria</taxon>
        <taxon>Pseudomonadati</taxon>
        <taxon>Pseudomonadota</taxon>
        <taxon>Gammaproteobacteria</taxon>
        <taxon>Thiotrichales</taxon>
        <taxon>Piscirickettsiaceae</taxon>
        <taxon>Methylophaga</taxon>
    </lineage>
</organism>
<dbReference type="Proteomes" id="UP000198924">
    <property type="component" value="Unassembled WGS sequence"/>
</dbReference>
<gene>
    <name evidence="3" type="ORF">SAMN04488079_10113</name>
</gene>
<evidence type="ECO:0000256" key="1">
    <source>
        <dbReference type="ARBA" id="ARBA00008791"/>
    </source>
</evidence>
<proteinExistence type="inferred from homology"/>
<accession>A0A1I3TTR2</accession>
<protein>
    <submittedName>
        <fullName evidence="3">Nucleotide-binding universal stress protein, UspA family</fullName>
    </submittedName>
</protein>
<feature type="domain" description="UspA" evidence="2">
    <location>
        <begin position="1"/>
        <end position="142"/>
    </location>
</feature>
<dbReference type="OrthoDB" id="9792500at2"/>
<dbReference type="PANTHER" id="PTHR46268">
    <property type="entry name" value="STRESS RESPONSE PROTEIN NHAX"/>
    <property type="match status" value="1"/>
</dbReference>
<evidence type="ECO:0000313" key="4">
    <source>
        <dbReference type="Proteomes" id="UP000198924"/>
    </source>
</evidence>
<evidence type="ECO:0000313" key="3">
    <source>
        <dbReference type="EMBL" id="SFJ73729.1"/>
    </source>
</evidence>
<dbReference type="EMBL" id="FOSH01000001">
    <property type="protein sequence ID" value="SFJ73729.1"/>
    <property type="molecule type" value="Genomic_DNA"/>
</dbReference>
<dbReference type="PRINTS" id="PR01438">
    <property type="entry name" value="UNVRSLSTRESS"/>
</dbReference>
<sequence length="142" mass="15400">MKHILCATDGSHSAMKAVDFAVDLAKSVNARLTFIHVLRPTNEDISHSYFWDSSILDAADAQIQQELREAMVKATSQGVEEVFCTTASGHDIAKAIIDYAVKHEHDHVVTGSVGRSGIAKVLLGSIAQHIVQQAHCPVTIVR</sequence>
<dbReference type="RefSeq" id="WP_091711158.1">
    <property type="nucleotide sequence ID" value="NZ_FOSH01000001.1"/>
</dbReference>
<keyword evidence="4" id="KW-1185">Reference proteome</keyword>
<name>A0A1I3TTR2_9GAMM</name>
<dbReference type="CDD" id="cd00293">
    <property type="entry name" value="USP-like"/>
    <property type="match status" value="1"/>
</dbReference>
<dbReference type="SUPFAM" id="SSF52402">
    <property type="entry name" value="Adenine nucleotide alpha hydrolases-like"/>
    <property type="match status" value="1"/>
</dbReference>
<dbReference type="InterPro" id="IPR006015">
    <property type="entry name" value="Universal_stress_UspA"/>
</dbReference>
<dbReference type="PANTHER" id="PTHR46268:SF15">
    <property type="entry name" value="UNIVERSAL STRESS PROTEIN HP_0031"/>
    <property type="match status" value="1"/>
</dbReference>
<dbReference type="Pfam" id="PF00582">
    <property type="entry name" value="Usp"/>
    <property type="match status" value="1"/>
</dbReference>